<comment type="caution">
    <text evidence="2">The sequence shown here is derived from an EMBL/GenBank/DDBJ whole genome shotgun (WGS) entry which is preliminary data.</text>
</comment>
<evidence type="ECO:0000313" key="2">
    <source>
        <dbReference type="EMBL" id="HJF07473.1"/>
    </source>
</evidence>
<feature type="transmembrane region" description="Helical" evidence="1">
    <location>
        <begin position="7"/>
        <end position="24"/>
    </location>
</feature>
<evidence type="ECO:0000256" key="1">
    <source>
        <dbReference type="SAM" id="Phobius"/>
    </source>
</evidence>
<proteinExistence type="predicted"/>
<keyword evidence="1" id="KW-0812">Transmembrane</keyword>
<keyword evidence="1" id="KW-0472">Membrane</keyword>
<dbReference type="PANTHER" id="PTHR28008">
    <property type="entry name" value="DOMAIN PROTEIN, PUTATIVE (AFU_ORTHOLOGUE AFUA_3G10980)-RELATED"/>
    <property type="match status" value="1"/>
</dbReference>
<dbReference type="RefSeq" id="WP_302571396.1">
    <property type="nucleotide sequence ID" value="NZ_CAUBDS010000007.1"/>
</dbReference>
<name>A0A921FCF6_9BACT</name>
<accession>A0A921FCF6</accession>
<gene>
    <name evidence="2" type="ORF">K8U81_04665</name>
</gene>
<feature type="transmembrane region" description="Helical" evidence="1">
    <location>
        <begin position="36"/>
        <end position="57"/>
    </location>
</feature>
<organism evidence="2 3">
    <name type="scientific">Phocaeicola coprocola</name>
    <dbReference type="NCBI Taxonomy" id="310298"/>
    <lineage>
        <taxon>Bacteria</taxon>
        <taxon>Pseudomonadati</taxon>
        <taxon>Bacteroidota</taxon>
        <taxon>Bacteroidia</taxon>
        <taxon>Bacteroidales</taxon>
        <taxon>Bacteroidaceae</taxon>
        <taxon>Phocaeicola</taxon>
    </lineage>
</organism>
<feature type="transmembrane region" description="Helical" evidence="1">
    <location>
        <begin position="102"/>
        <end position="120"/>
    </location>
</feature>
<dbReference type="AlphaFoldDB" id="A0A921FCF6"/>
<keyword evidence="1" id="KW-1133">Transmembrane helix</keyword>
<dbReference type="EMBL" id="DYXD01000106">
    <property type="protein sequence ID" value="HJF07473.1"/>
    <property type="molecule type" value="Genomic_DNA"/>
</dbReference>
<dbReference type="PANTHER" id="PTHR28008:SF1">
    <property type="entry name" value="DOMAIN PROTEIN, PUTATIVE (AFU_ORTHOLOGUE AFUA_3G10980)-RELATED"/>
    <property type="match status" value="1"/>
</dbReference>
<sequence length="130" mass="15041">MMYYIRTYPLSIITIIVICYLSFFTPPQTELNNVPFIDKIVHICMYGGLTMVIWFEYLRLHKFIVWKKLITGGIILPIFMSGCIELLQASCTDNRSGDWLDFLANSLGVGLALPVSYYILRPIIKRLLQK</sequence>
<reference evidence="2" key="2">
    <citation type="submission" date="2021-09" db="EMBL/GenBank/DDBJ databases">
        <authorList>
            <person name="Gilroy R."/>
        </authorList>
    </citation>
    <scope>NUCLEOTIDE SEQUENCE</scope>
    <source>
        <strain evidence="2">CHK165-8395</strain>
    </source>
</reference>
<reference evidence="2" key="1">
    <citation type="journal article" date="2021" name="PeerJ">
        <title>Extensive microbial diversity within the chicken gut microbiome revealed by metagenomics and culture.</title>
        <authorList>
            <person name="Gilroy R."/>
            <person name="Ravi A."/>
            <person name="Getino M."/>
            <person name="Pursley I."/>
            <person name="Horton D.L."/>
            <person name="Alikhan N.F."/>
            <person name="Baker D."/>
            <person name="Gharbi K."/>
            <person name="Hall N."/>
            <person name="Watson M."/>
            <person name="Adriaenssens E.M."/>
            <person name="Foster-Nyarko E."/>
            <person name="Jarju S."/>
            <person name="Secka A."/>
            <person name="Antonio M."/>
            <person name="Oren A."/>
            <person name="Chaudhuri R.R."/>
            <person name="La Ragione R."/>
            <person name="Hildebrand F."/>
            <person name="Pallen M.J."/>
        </authorList>
    </citation>
    <scope>NUCLEOTIDE SEQUENCE</scope>
    <source>
        <strain evidence="2">CHK165-8395</strain>
    </source>
</reference>
<feature type="transmembrane region" description="Helical" evidence="1">
    <location>
        <begin position="69"/>
        <end position="90"/>
    </location>
</feature>
<dbReference type="Proteomes" id="UP000718012">
    <property type="component" value="Unassembled WGS sequence"/>
</dbReference>
<evidence type="ECO:0000313" key="3">
    <source>
        <dbReference type="Proteomes" id="UP000718012"/>
    </source>
</evidence>
<protein>
    <submittedName>
        <fullName evidence="2">VanZ family protein</fullName>
    </submittedName>
</protein>